<feature type="domain" description="Reverse transcriptase Ty1/copia-type" evidence="1">
    <location>
        <begin position="18"/>
        <end position="186"/>
    </location>
</feature>
<proteinExistence type="predicted"/>
<reference evidence="3" key="1">
    <citation type="journal article" date="2019" name="Plant Biotechnol. J.">
        <title>Genome sequencing of the Australian wild diploid species Gossypium australe highlights disease resistance and delayed gland morphogenesis.</title>
        <authorList>
            <person name="Cai Y."/>
            <person name="Cai X."/>
            <person name="Wang Q."/>
            <person name="Wang P."/>
            <person name="Zhang Y."/>
            <person name="Cai C."/>
            <person name="Xu Y."/>
            <person name="Wang K."/>
            <person name="Zhou Z."/>
            <person name="Wang C."/>
            <person name="Geng S."/>
            <person name="Li B."/>
            <person name="Dong Q."/>
            <person name="Hou Y."/>
            <person name="Wang H."/>
            <person name="Ai P."/>
            <person name="Liu Z."/>
            <person name="Yi F."/>
            <person name="Sun M."/>
            <person name="An G."/>
            <person name="Cheng J."/>
            <person name="Zhang Y."/>
            <person name="Shi Q."/>
            <person name="Xie Y."/>
            <person name="Shi X."/>
            <person name="Chang Y."/>
            <person name="Huang F."/>
            <person name="Chen Y."/>
            <person name="Hong S."/>
            <person name="Mi L."/>
            <person name="Sun Q."/>
            <person name="Zhang L."/>
            <person name="Zhou B."/>
            <person name="Peng R."/>
            <person name="Zhang X."/>
            <person name="Liu F."/>
        </authorList>
    </citation>
    <scope>NUCLEOTIDE SEQUENCE [LARGE SCALE GENOMIC DNA]</scope>
    <source>
        <strain evidence="3">cv. PA1801</strain>
    </source>
</reference>
<evidence type="ECO:0000313" key="3">
    <source>
        <dbReference type="Proteomes" id="UP000325315"/>
    </source>
</evidence>
<dbReference type="EMBL" id="SMMG02000006">
    <property type="protein sequence ID" value="KAA3471178.1"/>
    <property type="molecule type" value="Genomic_DNA"/>
</dbReference>
<protein>
    <submittedName>
        <fullName evidence="2">Copia-type pol polyprotein-like</fullName>
    </submittedName>
</protein>
<accession>A0A5B6VQ45</accession>
<evidence type="ECO:0000313" key="2">
    <source>
        <dbReference type="EMBL" id="KAA3471178.1"/>
    </source>
</evidence>
<dbReference type="Proteomes" id="UP000325315">
    <property type="component" value="Unassembled WGS sequence"/>
</dbReference>
<evidence type="ECO:0000259" key="1">
    <source>
        <dbReference type="Pfam" id="PF07727"/>
    </source>
</evidence>
<comment type="caution">
    <text evidence="2">The sequence shown here is derived from an EMBL/GenBank/DDBJ whole genome shotgun (WGS) entry which is preliminary data.</text>
</comment>
<name>A0A5B6VQ45_9ROSI</name>
<dbReference type="Pfam" id="PF07727">
    <property type="entry name" value="RVT_2"/>
    <property type="match status" value="1"/>
</dbReference>
<dbReference type="AlphaFoldDB" id="A0A5B6VQ45"/>
<gene>
    <name evidence="2" type="ORF">EPI10_016823</name>
</gene>
<sequence length="194" mass="22827">MIDQNGKKQFRKRDVFEHVVHTPECAKPVRYKWVFMRKRNEKEKLLDIGYEETFSPVVDATTFRFLISLEIREGLDLRLMDVVTAYLYDPLDNNIYMKLPEGFKLPEVINLCSQEHYSIKLNRSLYGLKQSGRMRYNRLSEYLLRDGYKNDPISPCIFIKNFGSGFVIIVVYVDDLNIIGTPEEIIVTIECLKK</sequence>
<dbReference type="SUPFAM" id="SSF56672">
    <property type="entry name" value="DNA/RNA polymerases"/>
    <property type="match status" value="1"/>
</dbReference>
<organism evidence="2 3">
    <name type="scientific">Gossypium australe</name>
    <dbReference type="NCBI Taxonomy" id="47621"/>
    <lineage>
        <taxon>Eukaryota</taxon>
        <taxon>Viridiplantae</taxon>
        <taxon>Streptophyta</taxon>
        <taxon>Embryophyta</taxon>
        <taxon>Tracheophyta</taxon>
        <taxon>Spermatophyta</taxon>
        <taxon>Magnoliopsida</taxon>
        <taxon>eudicotyledons</taxon>
        <taxon>Gunneridae</taxon>
        <taxon>Pentapetalae</taxon>
        <taxon>rosids</taxon>
        <taxon>malvids</taxon>
        <taxon>Malvales</taxon>
        <taxon>Malvaceae</taxon>
        <taxon>Malvoideae</taxon>
        <taxon>Gossypium</taxon>
    </lineage>
</organism>
<dbReference type="InterPro" id="IPR043502">
    <property type="entry name" value="DNA/RNA_pol_sf"/>
</dbReference>
<dbReference type="InterPro" id="IPR013103">
    <property type="entry name" value="RVT_2"/>
</dbReference>
<keyword evidence="3" id="KW-1185">Reference proteome</keyword>
<dbReference type="OrthoDB" id="1726258at2759"/>